<evidence type="ECO:0000256" key="4">
    <source>
        <dbReference type="ARBA" id="ARBA00022618"/>
    </source>
</evidence>
<evidence type="ECO:0000256" key="3">
    <source>
        <dbReference type="ARBA" id="ARBA00022454"/>
    </source>
</evidence>
<evidence type="ECO:0000256" key="6">
    <source>
        <dbReference type="ARBA" id="ARBA00023054"/>
    </source>
</evidence>
<keyword evidence="6 10" id="KW-0175">Coiled coil</keyword>
<keyword evidence="8 9" id="KW-0137">Centromere</keyword>
<dbReference type="GO" id="GO:0051301">
    <property type="term" value="P:cell division"/>
    <property type="evidence" value="ECO:0007669"/>
    <property type="project" value="UniProtKB-UniRule"/>
</dbReference>
<comment type="similarity">
    <text evidence="2 9">Belongs to the SPC25 family.</text>
</comment>
<comment type="subunit">
    <text evidence="9">Component of the NDC80 complex.</text>
</comment>
<feature type="domain" description="Chromosome segregation protein Spc25 C-terminal" evidence="11">
    <location>
        <begin position="162"/>
        <end position="231"/>
    </location>
</feature>
<keyword evidence="9" id="KW-0995">Kinetochore</keyword>
<dbReference type="InterPro" id="IPR045143">
    <property type="entry name" value="Spc25"/>
</dbReference>
<evidence type="ECO:0000256" key="5">
    <source>
        <dbReference type="ARBA" id="ARBA00022776"/>
    </source>
</evidence>
<comment type="subcellular location">
    <subcellularLocation>
        <location evidence="1">Chromosome</location>
        <location evidence="1">Centromere</location>
    </subcellularLocation>
    <subcellularLocation>
        <location evidence="9">Nucleus</location>
    </subcellularLocation>
    <subcellularLocation>
        <location evidence="9">Chromosome</location>
        <location evidence="9">Centromere</location>
        <location evidence="9">Kinetochore</location>
    </subcellularLocation>
</comment>
<dbReference type="Proteomes" id="UP001162060">
    <property type="component" value="Unassembled WGS sequence"/>
</dbReference>
<evidence type="ECO:0000256" key="7">
    <source>
        <dbReference type="ARBA" id="ARBA00023306"/>
    </source>
</evidence>
<dbReference type="PANTHER" id="PTHR14281">
    <property type="entry name" value="KINETOCHORE PROTEIN SPC25-RELATED"/>
    <property type="match status" value="1"/>
</dbReference>
<dbReference type="CDD" id="cd23784">
    <property type="entry name" value="RWD_Spc25"/>
    <property type="match status" value="1"/>
</dbReference>
<comment type="caution">
    <text evidence="12">The sequence shown here is derived from an EMBL/GenBank/DDBJ whole genome shotgun (WGS) entry which is preliminary data.</text>
</comment>
<evidence type="ECO:0000256" key="1">
    <source>
        <dbReference type="ARBA" id="ARBA00004584"/>
    </source>
</evidence>
<accession>A0AAV1UCF6</accession>
<comment type="function">
    <text evidence="9">Acts as a component of the essential kinetochore-associated NDC80 complex, which is required for chromosome segregation and spindle checkpoint activity.</text>
</comment>
<dbReference type="EMBL" id="CAKLBY020000190">
    <property type="protein sequence ID" value="CAK7932481.1"/>
    <property type="molecule type" value="Genomic_DNA"/>
</dbReference>
<feature type="coiled-coil region" evidence="10">
    <location>
        <begin position="52"/>
        <end position="153"/>
    </location>
</feature>
<evidence type="ECO:0000313" key="12">
    <source>
        <dbReference type="EMBL" id="CAK7932481.1"/>
    </source>
</evidence>
<keyword evidence="9" id="KW-0539">Nucleus</keyword>
<dbReference type="InterPro" id="IPR013255">
    <property type="entry name" value="Spc25_C"/>
</dbReference>
<dbReference type="GO" id="GO:0031262">
    <property type="term" value="C:Ndc80 complex"/>
    <property type="evidence" value="ECO:0007669"/>
    <property type="project" value="InterPro"/>
</dbReference>
<evidence type="ECO:0000256" key="2">
    <source>
        <dbReference type="ARBA" id="ARBA00006379"/>
    </source>
</evidence>
<dbReference type="GO" id="GO:0005634">
    <property type="term" value="C:nucleus"/>
    <property type="evidence" value="ECO:0007669"/>
    <property type="project" value="UniProtKB-SubCell"/>
</dbReference>
<keyword evidence="5 9" id="KW-0498">Mitosis</keyword>
<protein>
    <recommendedName>
        <fullName evidence="9">Kinetochore protein SPC25</fullName>
    </recommendedName>
</protein>
<evidence type="ECO:0000259" key="11">
    <source>
        <dbReference type="Pfam" id="PF08234"/>
    </source>
</evidence>
<evidence type="ECO:0000256" key="10">
    <source>
        <dbReference type="SAM" id="Coils"/>
    </source>
</evidence>
<name>A0AAV1UCF6_9STRA</name>
<gene>
    <name evidence="12" type="ORF">PM001_LOCUS17631</name>
</gene>
<dbReference type="PANTHER" id="PTHR14281:SF0">
    <property type="entry name" value="KINETOCHORE PROTEIN SPC25"/>
    <property type="match status" value="1"/>
</dbReference>
<evidence type="ECO:0000313" key="13">
    <source>
        <dbReference type="Proteomes" id="UP001162060"/>
    </source>
</evidence>
<evidence type="ECO:0000256" key="9">
    <source>
        <dbReference type="RuleBase" id="RU367150"/>
    </source>
</evidence>
<organism evidence="12 13">
    <name type="scientific">Peronospora matthiolae</name>
    <dbReference type="NCBI Taxonomy" id="2874970"/>
    <lineage>
        <taxon>Eukaryota</taxon>
        <taxon>Sar</taxon>
        <taxon>Stramenopiles</taxon>
        <taxon>Oomycota</taxon>
        <taxon>Peronosporomycetes</taxon>
        <taxon>Peronosporales</taxon>
        <taxon>Peronosporaceae</taxon>
        <taxon>Peronospora</taxon>
    </lineage>
</organism>
<keyword evidence="7 9" id="KW-0131">Cell cycle</keyword>
<dbReference type="GO" id="GO:0007059">
    <property type="term" value="P:chromosome segregation"/>
    <property type="evidence" value="ECO:0007669"/>
    <property type="project" value="InterPro"/>
</dbReference>
<keyword evidence="4 9" id="KW-0132">Cell division</keyword>
<dbReference type="Gene3D" id="3.30.457.50">
    <property type="entry name" value="Chromosome segregation protein Spc25"/>
    <property type="match status" value="1"/>
</dbReference>
<reference evidence="12" key="1">
    <citation type="submission" date="2024-01" db="EMBL/GenBank/DDBJ databases">
        <authorList>
            <person name="Webb A."/>
        </authorList>
    </citation>
    <scope>NUCLEOTIDE SEQUENCE</scope>
    <source>
        <strain evidence="12">Pm1</strain>
    </source>
</reference>
<keyword evidence="3 9" id="KW-0158">Chromosome</keyword>
<dbReference type="Pfam" id="PF08234">
    <property type="entry name" value="Spindle_Spc25"/>
    <property type="match status" value="1"/>
</dbReference>
<evidence type="ECO:0000256" key="8">
    <source>
        <dbReference type="ARBA" id="ARBA00023328"/>
    </source>
</evidence>
<proteinExistence type="inferred from homology"/>
<sequence>MQEIWRSLELPAPLETNLLVQQNLSTRTELEAWVEAQKTRILEEKRADQLQAQEHARATDEAQRKREVLQIEHQRLSTDSHTKEKELNASQVEIEALQAEKSRREPVVKHLLAQMVEEDAKLKQLLAESQKQREMLKQQLRDLKQGLALYEKLGLVFEHLEVNRIIARFSQIDPQDPSREFSFQITINPITDRYVVDNCNEEVASLDELVTNLNESGDLALFVRSMRRQFKQLV</sequence>
<dbReference type="AlphaFoldDB" id="A0AAV1UCF6"/>